<dbReference type="AlphaFoldDB" id="A0A1I2B1T6"/>
<comment type="function">
    <text evidence="5">Modulates RecA activity.</text>
</comment>
<sequence>MGFASLSLKGRALRLLAQREHSRTELQAKLARHVQEGDDLAAVLDELEAKDFINAERVAESVVNRRAARLGTQRVVQELRSKGLDDALVRATAERLKDTEFERAREVWRRRFGSPPASLQERVRQTRFLVARGFGGDTVRRVLGSAADDASESGHGDQGGWDDEA</sequence>
<dbReference type="InterPro" id="IPR036388">
    <property type="entry name" value="WH-like_DNA-bd_sf"/>
</dbReference>
<protein>
    <recommendedName>
        <fullName evidence="3 5">Regulatory protein RecX</fullName>
    </recommendedName>
</protein>
<feature type="region of interest" description="Disordered" evidence="6">
    <location>
        <begin position="145"/>
        <end position="165"/>
    </location>
</feature>
<evidence type="ECO:0000259" key="8">
    <source>
        <dbReference type="Pfam" id="PF21981"/>
    </source>
</evidence>
<evidence type="ECO:0000256" key="1">
    <source>
        <dbReference type="ARBA" id="ARBA00004496"/>
    </source>
</evidence>
<dbReference type="PANTHER" id="PTHR33602:SF1">
    <property type="entry name" value="REGULATORY PROTEIN RECX FAMILY PROTEIN"/>
    <property type="match status" value="1"/>
</dbReference>
<evidence type="ECO:0000256" key="4">
    <source>
        <dbReference type="ARBA" id="ARBA00022490"/>
    </source>
</evidence>
<dbReference type="HAMAP" id="MF_01114">
    <property type="entry name" value="RecX"/>
    <property type="match status" value="1"/>
</dbReference>
<evidence type="ECO:0000313" key="10">
    <source>
        <dbReference type="EMBL" id="SFE49223.1"/>
    </source>
</evidence>
<dbReference type="InterPro" id="IPR003783">
    <property type="entry name" value="Regulatory_RecX"/>
</dbReference>
<evidence type="ECO:0000313" key="11">
    <source>
        <dbReference type="Proteomes" id="UP000199119"/>
    </source>
</evidence>
<dbReference type="GO" id="GO:0006282">
    <property type="term" value="P:regulation of DNA repair"/>
    <property type="evidence" value="ECO:0007669"/>
    <property type="project" value="UniProtKB-UniRule"/>
</dbReference>
<dbReference type="Pfam" id="PF21981">
    <property type="entry name" value="RecX_HTH3"/>
    <property type="match status" value="1"/>
</dbReference>
<feature type="domain" description="RecX first three-helical" evidence="9">
    <location>
        <begin position="10"/>
        <end position="47"/>
    </location>
</feature>
<proteinExistence type="inferred from homology"/>
<feature type="domain" description="RecX third three-helical" evidence="8">
    <location>
        <begin position="98"/>
        <end position="143"/>
    </location>
</feature>
<comment type="similarity">
    <text evidence="2 5">Belongs to the RecX family.</text>
</comment>
<evidence type="ECO:0000256" key="6">
    <source>
        <dbReference type="SAM" id="MobiDB-lite"/>
    </source>
</evidence>
<feature type="domain" description="RecX second three-helical" evidence="7">
    <location>
        <begin position="56"/>
        <end position="91"/>
    </location>
</feature>
<dbReference type="OrthoDB" id="5295441at2"/>
<dbReference type="Gene3D" id="1.10.10.10">
    <property type="entry name" value="Winged helix-like DNA-binding domain superfamily/Winged helix DNA-binding domain"/>
    <property type="match status" value="3"/>
</dbReference>
<gene>
    <name evidence="5" type="primary">recX</name>
    <name evidence="10" type="ORF">SAMN04489711_102322</name>
</gene>
<organism evidence="10 11">
    <name type="scientific">Paracidovorax wautersii</name>
    <dbReference type="NCBI Taxonomy" id="1177982"/>
    <lineage>
        <taxon>Bacteria</taxon>
        <taxon>Pseudomonadati</taxon>
        <taxon>Pseudomonadota</taxon>
        <taxon>Betaproteobacteria</taxon>
        <taxon>Burkholderiales</taxon>
        <taxon>Comamonadaceae</taxon>
        <taxon>Paracidovorax</taxon>
    </lineage>
</organism>
<name>A0A1I2B1T6_9BURK</name>
<dbReference type="InterPro" id="IPR053925">
    <property type="entry name" value="RecX_HTH_3rd"/>
</dbReference>
<dbReference type="PANTHER" id="PTHR33602">
    <property type="entry name" value="REGULATORY PROTEIN RECX FAMILY PROTEIN"/>
    <property type="match status" value="1"/>
</dbReference>
<evidence type="ECO:0000259" key="7">
    <source>
        <dbReference type="Pfam" id="PF02631"/>
    </source>
</evidence>
<evidence type="ECO:0000256" key="3">
    <source>
        <dbReference type="ARBA" id="ARBA00018111"/>
    </source>
</evidence>
<dbReference type="RefSeq" id="WP_092937903.1">
    <property type="nucleotide sequence ID" value="NZ_FONX01000002.1"/>
</dbReference>
<dbReference type="GO" id="GO:0005737">
    <property type="term" value="C:cytoplasm"/>
    <property type="evidence" value="ECO:0007669"/>
    <property type="project" value="UniProtKB-SubCell"/>
</dbReference>
<comment type="subcellular location">
    <subcellularLocation>
        <location evidence="1 5">Cytoplasm</location>
    </subcellularLocation>
</comment>
<evidence type="ECO:0000256" key="5">
    <source>
        <dbReference type="HAMAP-Rule" id="MF_01114"/>
    </source>
</evidence>
<dbReference type="InterPro" id="IPR053926">
    <property type="entry name" value="RecX_HTH_1st"/>
</dbReference>
<evidence type="ECO:0000259" key="9">
    <source>
        <dbReference type="Pfam" id="PF21982"/>
    </source>
</evidence>
<reference evidence="11" key="1">
    <citation type="submission" date="2016-10" db="EMBL/GenBank/DDBJ databases">
        <authorList>
            <person name="Varghese N."/>
            <person name="Submissions S."/>
        </authorList>
    </citation>
    <scope>NUCLEOTIDE SEQUENCE [LARGE SCALE GENOMIC DNA]</scope>
    <source>
        <strain evidence="11">DSM 27981</strain>
    </source>
</reference>
<keyword evidence="11" id="KW-1185">Reference proteome</keyword>
<accession>A0A1I2B1T6</accession>
<dbReference type="InterPro" id="IPR053924">
    <property type="entry name" value="RecX_HTH_2nd"/>
</dbReference>
<dbReference type="Pfam" id="PF02631">
    <property type="entry name" value="RecX_HTH2"/>
    <property type="match status" value="1"/>
</dbReference>
<keyword evidence="4 5" id="KW-0963">Cytoplasm</keyword>
<dbReference type="Proteomes" id="UP000199119">
    <property type="component" value="Unassembled WGS sequence"/>
</dbReference>
<dbReference type="EMBL" id="FONX01000002">
    <property type="protein sequence ID" value="SFE49223.1"/>
    <property type="molecule type" value="Genomic_DNA"/>
</dbReference>
<dbReference type="NCBIfam" id="NF001055">
    <property type="entry name" value="PRK00117.2-5"/>
    <property type="match status" value="1"/>
</dbReference>
<evidence type="ECO:0000256" key="2">
    <source>
        <dbReference type="ARBA" id="ARBA00009695"/>
    </source>
</evidence>
<dbReference type="Pfam" id="PF21982">
    <property type="entry name" value="RecX_HTH1"/>
    <property type="match status" value="1"/>
</dbReference>
<dbReference type="STRING" id="1177982.SAMN04489711_102322"/>